<evidence type="ECO:0000313" key="2">
    <source>
        <dbReference type="Proteomes" id="UP000596035"/>
    </source>
</evidence>
<evidence type="ECO:0000313" key="1">
    <source>
        <dbReference type="EMBL" id="QQR31416.1"/>
    </source>
</evidence>
<name>A0AA92QXC5_9FIRM</name>
<dbReference type="EMBL" id="CP065321">
    <property type="protein sequence ID" value="QQR31416.1"/>
    <property type="molecule type" value="Genomic_DNA"/>
</dbReference>
<dbReference type="Proteomes" id="UP000596035">
    <property type="component" value="Chromosome"/>
</dbReference>
<dbReference type="AlphaFoldDB" id="A0AA92QXC5"/>
<proteinExistence type="predicted"/>
<protein>
    <submittedName>
        <fullName evidence="1">Uncharacterized protein</fullName>
    </submittedName>
</protein>
<dbReference type="RefSeq" id="WP_157130653.1">
    <property type="nucleotide sequence ID" value="NZ_CP021422.1"/>
</dbReference>
<sequence length="58" mass="6667">MNMTVIRYINNEPYRGEKLPAIEVENLGVVMVLKDLQHRLLDTPKSEPSDRADGKFSH</sequence>
<gene>
    <name evidence="1" type="ORF">I5Q82_07020</name>
</gene>
<accession>A0AA92QXC5</accession>
<reference evidence="1 2" key="1">
    <citation type="submission" date="2020-11" db="EMBL/GenBank/DDBJ databases">
        <title>Closed and high quality bacterial genomes of the OMM12 community.</title>
        <authorList>
            <person name="Marbouty M."/>
            <person name="Lamy-Besnier Q."/>
            <person name="Debarbieux L."/>
            <person name="Koszul R."/>
        </authorList>
    </citation>
    <scope>NUCLEOTIDE SEQUENCE [LARGE SCALE GENOMIC DNA]</scope>
    <source>
        <strain evidence="1 2">KB18</strain>
    </source>
</reference>
<organism evidence="1 2">
    <name type="scientific">Acutalibacter muris</name>
    <dbReference type="NCBI Taxonomy" id="1796620"/>
    <lineage>
        <taxon>Bacteria</taxon>
        <taxon>Bacillati</taxon>
        <taxon>Bacillota</taxon>
        <taxon>Clostridia</taxon>
        <taxon>Eubacteriales</taxon>
        <taxon>Acutalibacteraceae</taxon>
        <taxon>Acutalibacter</taxon>
    </lineage>
</organism>